<dbReference type="SUPFAM" id="SSF48452">
    <property type="entry name" value="TPR-like"/>
    <property type="match status" value="2"/>
</dbReference>
<evidence type="ECO:0000313" key="1">
    <source>
        <dbReference type="EMBL" id="OQR97035.1"/>
    </source>
</evidence>
<dbReference type="AlphaFoldDB" id="A0A1V9ZGD4"/>
<dbReference type="PANTHER" id="PTHR10098">
    <property type="entry name" value="RAPSYN-RELATED"/>
    <property type="match status" value="1"/>
</dbReference>
<name>A0A1V9ZGD4_9STRA</name>
<comment type="caution">
    <text evidence="1">The sequence shown here is derived from an EMBL/GenBank/DDBJ whole genome shotgun (WGS) entry which is preliminary data.</text>
</comment>
<gene>
    <name evidence="1" type="ORF">THRCLA_07106</name>
</gene>
<organism evidence="1 2">
    <name type="scientific">Thraustotheca clavata</name>
    <dbReference type="NCBI Taxonomy" id="74557"/>
    <lineage>
        <taxon>Eukaryota</taxon>
        <taxon>Sar</taxon>
        <taxon>Stramenopiles</taxon>
        <taxon>Oomycota</taxon>
        <taxon>Saprolegniomycetes</taxon>
        <taxon>Saprolegniales</taxon>
        <taxon>Achlyaceae</taxon>
        <taxon>Thraustotheca</taxon>
    </lineage>
</organism>
<dbReference type="EMBL" id="JNBS01001933">
    <property type="protein sequence ID" value="OQR97035.1"/>
    <property type="molecule type" value="Genomic_DNA"/>
</dbReference>
<dbReference type="STRING" id="74557.A0A1V9ZGD4"/>
<dbReference type="Pfam" id="PF13181">
    <property type="entry name" value="TPR_8"/>
    <property type="match status" value="1"/>
</dbReference>
<protein>
    <submittedName>
        <fullName evidence="1">Uncharacterized protein</fullName>
    </submittedName>
</protein>
<dbReference type="InterPro" id="IPR011990">
    <property type="entry name" value="TPR-like_helical_dom_sf"/>
</dbReference>
<evidence type="ECO:0000313" key="2">
    <source>
        <dbReference type="Proteomes" id="UP000243217"/>
    </source>
</evidence>
<dbReference type="PANTHER" id="PTHR10098:SF108">
    <property type="entry name" value="TETRATRICOPEPTIDE REPEAT PROTEIN 28"/>
    <property type="match status" value="1"/>
</dbReference>
<sequence>MEYPNLAAELRLRAVATRGVVEKWPPRRAKTAQESRKIMTKPRVIKSVEAQLKLHREEEISSVQEIELRSRMQTAGKPEKSLTKSRSQILKSSSNLVIENNNAATMLVSSASTPALNSMRPFTTAPMVEPTATPLQQLFPISCKPRARFARRQIHLPTVNPRWQPPKVGFGLDLPLNYEDEREQEPQDQGEGCFLTEIDVPTHYIFIAEKLALASYQLYVIGDLTSAYSTLQLVLRQALSIKDIALQSLVYHHLGTAKKEMGDFTTSIELQTQCVRLAESILHSKLQGRGLKGLGVAFVCTEQYSRAFDCHVKCLRIAQTERDFDLEGRSHANLGNVCSAQGQMDRSIASHLKDLELAVMIDSHSGQARAHHNLALIYKKINNPTKQNYHESMCAHFGTQPYLRDMHHHANDIVGNIYYQIDSNAVAKKLGDFLLTLPPKK</sequence>
<keyword evidence="2" id="KW-1185">Reference proteome</keyword>
<dbReference type="InterPro" id="IPR019734">
    <property type="entry name" value="TPR_rpt"/>
</dbReference>
<proteinExistence type="predicted"/>
<dbReference type="Proteomes" id="UP000243217">
    <property type="component" value="Unassembled WGS sequence"/>
</dbReference>
<dbReference type="SMART" id="SM00028">
    <property type="entry name" value="TPR"/>
    <property type="match status" value="3"/>
</dbReference>
<reference evidence="1 2" key="1">
    <citation type="journal article" date="2014" name="Genome Biol. Evol.">
        <title>The secreted proteins of Achlya hypogyna and Thraustotheca clavata identify the ancestral oomycete secretome and reveal gene acquisitions by horizontal gene transfer.</title>
        <authorList>
            <person name="Misner I."/>
            <person name="Blouin N."/>
            <person name="Leonard G."/>
            <person name="Richards T.A."/>
            <person name="Lane C.E."/>
        </authorList>
    </citation>
    <scope>NUCLEOTIDE SEQUENCE [LARGE SCALE GENOMIC DNA]</scope>
    <source>
        <strain evidence="1 2">ATCC 34112</strain>
    </source>
</reference>
<dbReference type="OrthoDB" id="286233at2759"/>
<dbReference type="Gene3D" id="1.25.40.10">
    <property type="entry name" value="Tetratricopeptide repeat domain"/>
    <property type="match status" value="1"/>
</dbReference>
<dbReference type="Pfam" id="PF13176">
    <property type="entry name" value="TPR_7"/>
    <property type="match status" value="1"/>
</dbReference>
<accession>A0A1V9ZGD4</accession>